<protein>
    <recommendedName>
        <fullName evidence="4">DUF3558 domain-containing protein</fullName>
    </recommendedName>
</protein>
<feature type="signal peptide" evidence="1">
    <location>
        <begin position="1"/>
        <end position="22"/>
    </location>
</feature>
<name>A0A426UV09_9ACTN</name>
<evidence type="ECO:0000256" key="1">
    <source>
        <dbReference type="SAM" id="SignalP"/>
    </source>
</evidence>
<accession>A0A426UV09</accession>
<dbReference type="RefSeq" id="WP_125248463.1">
    <property type="nucleotide sequence ID" value="NZ_RSEB01000004.1"/>
</dbReference>
<evidence type="ECO:0008006" key="4">
    <source>
        <dbReference type="Google" id="ProtNLM"/>
    </source>
</evidence>
<reference evidence="2 3" key="1">
    <citation type="submission" date="2018-12" db="EMBL/GenBank/DDBJ databases">
        <title>Glycomyces sp. YIM 121974 draft genome.</title>
        <authorList>
            <person name="Li Q."/>
        </authorList>
    </citation>
    <scope>NUCLEOTIDE SEQUENCE [LARGE SCALE GENOMIC DNA]</scope>
    <source>
        <strain evidence="2 3">YIM 121974</strain>
    </source>
</reference>
<dbReference type="PROSITE" id="PS51257">
    <property type="entry name" value="PROKAR_LIPOPROTEIN"/>
    <property type="match status" value="1"/>
</dbReference>
<evidence type="ECO:0000313" key="3">
    <source>
        <dbReference type="Proteomes" id="UP000277256"/>
    </source>
</evidence>
<dbReference type="AlphaFoldDB" id="A0A426UV09"/>
<dbReference type="OrthoDB" id="9850813at2"/>
<proteinExistence type="predicted"/>
<keyword evidence="1" id="KW-0732">Signal</keyword>
<evidence type="ECO:0000313" key="2">
    <source>
        <dbReference type="EMBL" id="RRR98154.1"/>
    </source>
</evidence>
<feature type="chain" id="PRO_5019533419" description="DUF3558 domain-containing protein" evidence="1">
    <location>
        <begin position="23"/>
        <end position="218"/>
    </location>
</feature>
<dbReference type="EMBL" id="RSEB01000004">
    <property type="protein sequence ID" value="RRR98154.1"/>
    <property type="molecule type" value="Genomic_DNA"/>
</dbReference>
<organism evidence="2 3">
    <name type="scientific">Glycomyces terrestris</name>
    <dbReference type="NCBI Taxonomy" id="2493553"/>
    <lineage>
        <taxon>Bacteria</taxon>
        <taxon>Bacillati</taxon>
        <taxon>Actinomycetota</taxon>
        <taxon>Actinomycetes</taxon>
        <taxon>Glycomycetales</taxon>
        <taxon>Glycomycetaceae</taxon>
        <taxon>Glycomyces</taxon>
    </lineage>
</organism>
<dbReference type="Proteomes" id="UP000277256">
    <property type="component" value="Unassembled WGS sequence"/>
</dbReference>
<sequence length="218" mass="23190">MRRFVPITAAAFALAAAAACQADPPPPWETRAPGATAAEYLDSLPYDFHPDTGVCPTEAQVREAFPAMPAFARTEAEARTEALDTAVAVIDDGGSEPESLATVASGVECFFWIDDADFFYVSFGVYPFQEGADEWYADASGDTGFTLPDWDRASFSHTKNDENAAAPGALDEVRFALLRGQVVVYGGGSLANDGMTEEETALALFALAPVNAASLWED</sequence>
<gene>
    <name evidence="2" type="ORF">EIW28_14635</name>
</gene>
<comment type="caution">
    <text evidence="2">The sequence shown here is derived from an EMBL/GenBank/DDBJ whole genome shotgun (WGS) entry which is preliminary data.</text>
</comment>
<keyword evidence="3" id="KW-1185">Reference proteome</keyword>